<dbReference type="SUPFAM" id="SSF46785">
    <property type="entry name" value="Winged helix' DNA-binding domain"/>
    <property type="match status" value="1"/>
</dbReference>
<dbReference type="CDD" id="cd07377">
    <property type="entry name" value="WHTH_GntR"/>
    <property type="match status" value="1"/>
</dbReference>
<dbReference type="InterPro" id="IPR000524">
    <property type="entry name" value="Tscrpt_reg_HTH_GntR"/>
</dbReference>
<dbReference type="SMART" id="SM00345">
    <property type="entry name" value="HTH_GNTR"/>
    <property type="match status" value="1"/>
</dbReference>
<sequence length="274" mass="31089">MLGHLVRPIFRLPRIHFIMAYPKVNLPKLSDMIVQQLEKRILDGVLKPGDRLPPERQLAEEFGVSRPSLREAIQQLASRGLLSSRQGGGTWVTDRLETAFSDPWEKLLNQHEELHGDLLEFRRVLEGTVARCAASRATPADVERLRRCVERLQQAYRSGDLAEQAQADVEFHQAVAEASHNVLFAHLSGSLLAMLQRHVKDNIANLFAVGEVAEALREQHLSIWQAIRDRQPDAAQLAAERHIDFVADTLQNQMLLAERDARARMRLEQENTGR</sequence>
<dbReference type="Pfam" id="PF07729">
    <property type="entry name" value="FCD"/>
    <property type="match status" value="1"/>
</dbReference>
<comment type="caution">
    <text evidence="8">The sequence shown here is derived from an EMBL/GenBank/DDBJ whole genome shotgun (WGS) entry which is preliminary data.</text>
</comment>
<organism evidence="8 9">
    <name type="scientific">Pseudogulbenkiania ferrooxidans EGD-HP2</name>
    <dbReference type="NCBI Taxonomy" id="1388764"/>
    <lineage>
        <taxon>Bacteria</taxon>
        <taxon>Pseudomonadati</taxon>
        <taxon>Pseudomonadota</taxon>
        <taxon>Betaproteobacteria</taxon>
        <taxon>Neisseriales</taxon>
        <taxon>Chromobacteriaceae</taxon>
        <taxon>Pseudogulbenkiania</taxon>
    </lineage>
</organism>
<dbReference type="Pfam" id="PF00392">
    <property type="entry name" value="GntR"/>
    <property type="match status" value="1"/>
</dbReference>
<keyword evidence="3" id="KW-0238">DNA-binding</keyword>
<keyword evidence="9" id="KW-1185">Reference proteome</keyword>
<keyword evidence="4" id="KW-0804">Transcription</keyword>
<dbReference type="InterPro" id="IPR011711">
    <property type="entry name" value="GntR_C"/>
</dbReference>
<accession>A0ABN0N4R7</accession>
<evidence type="ECO:0000256" key="4">
    <source>
        <dbReference type="ARBA" id="ARBA00023163"/>
    </source>
</evidence>
<feature type="domain" description="HTH gntR-type" evidence="7">
    <location>
        <begin position="27"/>
        <end position="95"/>
    </location>
</feature>
<evidence type="ECO:0000313" key="8">
    <source>
        <dbReference type="EMBL" id="ERE04584.1"/>
    </source>
</evidence>
<gene>
    <name evidence="8" type="ORF">O166_11275</name>
</gene>
<dbReference type="Gene3D" id="1.10.10.10">
    <property type="entry name" value="Winged helix-like DNA-binding domain superfamily/Winged helix DNA-binding domain"/>
    <property type="match status" value="1"/>
</dbReference>
<evidence type="ECO:0000256" key="6">
    <source>
        <dbReference type="ARBA" id="ARBA00039592"/>
    </source>
</evidence>
<dbReference type="InterPro" id="IPR008920">
    <property type="entry name" value="TF_FadR/GntR_C"/>
</dbReference>
<evidence type="ECO:0000256" key="1">
    <source>
        <dbReference type="ARBA" id="ARBA00022491"/>
    </source>
</evidence>
<dbReference type="EMBL" id="AVPH01000251">
    <property type="protein sequence ID" value="ERE04584.1"/>
    <property type="molecule type" value="Genomic_DNA"/>
</dbReference>
<dbReference type="SUPFAM" id="SSF48008">
    <property type="entry name" value="GntR ligand-binding domain-like"/>
    <property type="match status" value="1"/>
</dbReference>
<evidence type="ECO:0000256" key="5">
    <source>
        <dbReference type="ARBA" id="ARBA00037357"/>
    </source>
</evidence>
<dbReference type="InterPro" id="IPR036388">
    <property type="entry name" value="WH-like_DNA-bd_sf"/>
</dbReference>
<reference evidence="8 9" key="1">
    <citation type="journal article" date="2013" name="Genome Announc.">
        <title>Genome Sequence of the Pigment-Producing Bacterium Pseudogulbenkiania ferrooxidans, Isolated from Loktak Lake.</title>
        <authorList>
            <person name="Puranik S."/>
            <person name="Talkal R."/>
            <person name="Qureshi A."/>
            <person name="Khardenavis A."/>
            <person name="Kapley A."/>
            <person name="Purohit H.J."/>
        </authorList>
    </citation>
    <scope>NUCLEOTIDE SEQUENCE [LARGE SCALE GENOMIC DNA]</scope>
    <source>
        <strain evidence="8 9">EGD-HP2</strain>
    </source>
</reference>
<name>A0ABN0N4R7_9NEIS</name>
<dbReference type="PANTHER" id="PTHR43537">
    <property type="entry name" value="TRANSCRIPTIONAL REGULATOR, GNTR FAMILY"/>
    <property type="match status" value="1"/>
</dbReference>
<dbReference type="InterPro" id="IPR036390">
    <property type="entry name" value="WH_DNA-bd_sf"/>
</dbReference>
<dbReference type="SMART" id="SM00895">
    <property type="entry name" value="FCD"/>
    <property type="match status" value="1"/>
</dbReference>
<dbReference type="Gene3D" id="1.20.120.530">
    <property type="entry name" value="GntR ligand-binding domain-like"/>
    <property type="match status" value="1"/>
</dbReference>
<dbReference type="PANTHER" id="PTHR43537:SF34">
    <property type="entry name" value="PYRUVATE DEHYDROGENASE COMPLEX REPRESSOR"/>
    <property type="match status" value="1"/>
</dbReference>
<keyword evidence="2" id="KW-0805">Transcription regulation</keyword>
<dbReference type="Proteomes" id="UP000016426">
    <property type="component" value="Unassembled WGS sequence"/>
</dbReference>
<protein>
    <recommendedName>
        <fullName evidence="6">Pyruvate dehydrogenase complex repressor</fullName>
    </recommendedName>
</protein>
<comment type="function">
    <text evidence="5">Transcriptional repressor for the pyruvate dehydrogenase complex genes aceEF and lpd.</text>
</comment>
<evidence type="ECO:0000259" key="7">
    <source>
        <dbReference type="PROSITE" id="PS50949"/>
    </source>
</evidence>
<dbReference type="PROSITE" id="PS50949">
    <property type="entry name" value="HTH_GNTR"/>
    <property type="match status" value="1"/>
</dbReference>
<evidence type="ECO:0000256" key="3">
    <source>
        <dbReference type="ARBA" id="ARBA00023125"/>
    </source>
</evidence>
<keyword evidence="1" id="KW-0678">Repressor</keyword>
<proteinExistence type="predicted"/>
<dbReference type="PRINTS" id="PR00035">
    <property type="entry name" value="HTHGNTR"/>
</dbReference>
<evidence type="ECO:0000256" key="2">
    <source>
        <dbReference type="ARBA" id="ARBA00023015"/>
    </source>
</evidence>
<evidence type="ECO:0000313" key="9">
    <source>
        <dbReference type="Proteomes" id="UP000016426"/>
    </source>
</evidence>